<dbReference type="AlphaFoldDB" id="W4V9C4"/>
<gene>
    <name evidence="1" type="ORF">JCM21531_3566</name>
</gene>
<dbReference type="STRING" id="1294263.JCM21531_3566"/>
<dbReference type="EMBL" id="BAVR01000052">
    <property type="protein sequence ID" value="GAE89990.1"/>
    <property type="molecule type" value="Genomic_DNA"/>
</dbReference>
<proteinExistence type="predicted"/>
<dbReference type="InterPro" id="IPR032774">
    <property type="entry name" value="WG_beta_rep"/>
</dbReference>
<dbReference type="PANTHER" id="PTHR37841:SF1">
    <property type="entry name" value="DUF3298 DOMAIN-CONTAINING PROTEIN"/>
    <property type="match status" value="1"/>
</dbReference>
<comment type="caution">
    <text evidence="1">The sequence shown here is derived from an EMBL/GenBank/DDBJ whole genome shotgun (WGS) entry which is preliminary data.</text>
</comment>
<dbReference type="Proteomes" id="UP000019109">
    <property type="component" value="Unassembled WGS sequence"/>
</dbReference>
<dbReference type="RefSeq" id="WP_054847106.1">
    <property type="nucleotide sequence ID" value="NZ_BAVR01000052.1"/>
</dbReference>
<protein>
    <recommendedName>
        <fullName evidence="3">WG repeat-containing protein</fullName>
    </recommendedName>
</protein>
<dbReference type="OrthoDB" id="210273at2"/>
<keyword evidence="2" id="KW-1185">Reference proteome</keyword>
<dbReference type="PANTHER" id="PTHR37841">
    <property type="entry name" value="GLR2918 PROTEIN"/>
    <property type="match status" value="1"/>
</dbReference>
<organism evidence="1 2">
    <name type="scientific">Acetivibrio straminisolvens JCM 21531</name>
    <dbReference type="NCBI Taxonomy" id="1294263"/>
    <lineage>
        <taxon>Bacteria</taxon>
        <taxon>Bacillati</taxon>
        <taxon>Bacillota</taxon>
        <taxon>Clostridia</taxon>
        <taxon>Eubacteriales</taxon>
        <taxon>Oscillospiraceae</taxon>
        <taxon>Acetivibrio</taxon>
    </lineage>
</organism>
<reference evidence="1" key="1">
    <citation type="journal article" date="2014" name="Genome Announc.">
        <title>Draft Genome Sequence of Clostridium straminisolvens Strain JCM 21531T, Isolated from a Cellulose-Degrading Bacterial Community.</title>
        <authorList>
            <person name="Yuki M."/>
            <person name="Oshima K."/>
            <person name="Suda W."/>
            <person name="Sakamoto M."/>
            <person name="Kitamura K."/>
            <person name="Iida T."/>
            <person name="Hattori M."/>
            <person name="Ohkuma M."/>
        </authorList>
    </citation>
    <scope>NUCLEOTIDE SEQUENCE [LARGE SCALE GENOMIC DNA]</scope>
    <source>
        <strain evidence="1">JCM 21531</strain>
    </source>
</reference>
<evidence type="ECO:0000313" key="2">
    <source>
        <dbReference type="Proteomes" id="UP000019109"/>
    </source>
</evidence>
<evidence type="ECO:0000313" key="1">
    <source>
        <dbReference type="EMBL" id="GAE89990.1"/>
    </source>
</evidence>
<accession>W4V9C4</accession>
<evidence type="ECO:0008006" key="3">
    <source>
        <dbReference type="Google" id="ProtNLM"/>
    </source>
</evidence>
<sequence>MNASMTHRKVFFGMTAILIILLFSCQPTIDIEIEDYENFALYPVRQGSKYGYIDNKGNVIIKPQFELALDFREGLAAVRKNVKMGYISKRGELVIEPKFYEAGSFSEGIAAIDIKSN</sequence>
<dbReference type="Pfam" id="PF14903">
    <property type="entry name" value="WG_beta_rep"/>
    <property type="match status" value="2"/>
</dbReference>
<name>W4V9C4_9FIRM</name>